<dbReference type="Pfam" id="PF04333">
    <property type="entry name" value="MlaA"/>
    <property type="match status" value="1"/>
</dbReference>
<comment type="similarity">
    <text evidence="1">Belongs to the MlaA family.</text>
</comment>
<dbReference type="PRINTS" id="PR01805">
    <property type="entry name" value="VACJLIPOPROT"/>
</dbReference>
<dbReference type="PANTHER" id="PTHR30035">
    <property type="entry name" value="LIPOPROTEIN VACJ-RELATED"/>
    <property type="match status" value="1"/>
</dbReference>
<protein>
    <submittedName>
        <fullName evidence="4">VacJ family lipoprotein</fullName>
    </submittedName>
</protein>
<sequence>MNGSRVGRTLRKAFCLGVAVLLVWAALSPDSARAEGTGNGAVTARPVVAPPPPHKGPLTSVYGQDADKALPATGITVVEKKPVDMQIADELDDYDSEPVATIADPLEPWNRFWFGFNDIFFMYIAKPAYTAWETITPRELRQGLSNFWHNLLFPMRFLNNLLQFRFMEAGVEFARFIGNTAGGFGGFIDVTRDKKPVVPVHPEGEDFGQTLGRWGIPHGCYLVWPFIGPSSVRETFGWAGDYFLYPGFAVGYAWNAPWYAISGIEVGFFFNDLDGVLPTYTALRDAAVDPYIMMREAYVRYRAIQVAR</sequence>
<evidence type="ECO:0000256" key="2">
    <source>
        <dbReference type="ARBA" id="ARBA00022729"/>
    </source>
</evidence>
<name>A0A9D1PYQ8_9BACT</name>
<evidence type="ECO:0000313" key="5">
    <source>
        <dbReference type="Proteomes" id="UP000886752"/>
    </source>
</evidence>
<gene>
    <name evidence="4" type="ORF">H9894_07350</name>
</gene>
<accession>A0A9D1PYQ8</accession>
<reference evidence="4" key="1">
    <citation type="journal article" date="2021" name="PeerJ">
        <title>Extensive microbial diversity within the chicken gut microbiome revealed by metagenomics and culture.</title>
        <authorList>
            <person name="Gilroy R."/>
            <person name="Ravi A."/>
            <person name="Getino M."/>
            <person name="Pursley I."/>
            <person name="Horton D.L."/>
            <person name="Alikhan N.F."/>
            <person name="Baker D."/>
            <person name="Gharbi K."/>
            <person name="Hall N."/>
            <person name="Watson M."/>
            <person name="Adriaenssens E.M."/>
            <person name="Foster-Nyarko E."/>
            <person name="Jarju S."/>
            <person name="Secka A."/>
            <person name="Antonio M."/>
            <person name="Oren A."/>
            <person name="Chaudhuri R.R."/>
            <person name="La Ragione R."/>
            <person name="Hildebrand F."/>
            <person name="Pallen M.J."/>
        </authorList>
    </citation>
    <scope>NUCLEOTIDE SEQUENCE</scope>
    <source>
        <strain evidence="4">ChiHecec2B26-446</strain>
    </source>
</reference>
<dbReference type="EMBL" id="DXHV01000069">
    <property type="protein sequence ID" value="HIW00988.1"/>
    <property type="molecule type" value="Genomic_DNA"/>
</dbReference>
<comment type="caution">
    <text evidence="4">The sequence shown here is derived from an EMBL/GenBank/DDBJ whole genome shotgun (WGS) entry which is preliminary data.</text>
</comment>
<dbReference type="GO" id="GO:0120010">
    <property type="term" value="P:intermembrane phospholipid transfer"/>
    <property type="evidence" value="ECO:0007669"/>
    <property type="project" value="TreeGrafter"/>
</dbReference>
<dbReference type="InterPro" id="IPR007428">
    <property type="entry name" value="MlaA"/>
</dbReference>
<feature type="chain" id="PRO_5038461375" evidence="3">
    <location>
        <begin position="35"/>
        <end position="308"/>
    </location>
</feature>
<dbReference type="Proteomes" id="UP000886752">
    <property type="component" value="Unassembled WGS sequence"/>
</dbReference>
<dbReference type="GO" id="GO:0016020">
    <property type="term" value="C:membrane"/>
    <property type="evidence" value="ECO:0007669"/>
    <property type="project" value="InterPro"/>
</dbReference>
<keyword evidence="2 3" id="KW-0732">Signal</keyword>
<dbReference type="AlphaFoldDB" id="A0A9D1PYQ8"/>
<evidence type="ECO:0000313" key="4">
    <source>
        <dbReference type="EMBL" id="HIW00988.1"/>
    </source>
</evidence>
<proteinExistence type="inferred from homology"/>
<evidence type="ECO:0000256" key="3">
    <source>
        <dbReference type="SAM" id="SignalP"/>
    </source>
</evidence>
<organism evidence="4 5">
    <name type="scientific">Candidatus Desulfovibrio intestinipullorum</name>
    <dbReference type="NCBI Taxonomy" id="2838536"/>
    <lineage>
        <taxon>Bacteria</taxon>
        <taxon>Pseudomonadati</taxon>
        <taxon>Thermodesulfobacteriota</taxon>
        <taxon>Desulfovibrionia</taxon>
        <taxon>Desulfovibrionales</taxon>
        <taxon>Desulfovibrionaceae</taxon>
        <taxon>Desulfovibrio</taxon>
    </lineage>
</organism>
<keyword evidence="4" id="KW-0449">Lipoprotein</keyword>
<feature type="signal peptide" evidence="3">
    <location>
        <begin position="1"/>
        <end position="34"/>
    </location>
</feature>
<dbReference type="PANTHER" id="PTHR30035:SF3">
    <property type="entry name" value="INTERMEMBRANE PHOSPHOLIPID TRANSPORT SYSTEM LIPOPROTEIN MLAA"/>
    <property type="match status" value="1"/>
</dbReference>
<evidence type="ECO:0000256" key="1">
    <source>
        <dbReference type="ARBA" id="ARBA00010634"/>
    </source>
</evidence>
<reference evidence="4" key="2">
    <citation type="submission" date="2021-04" db="EMBL/GenBank/DDBJ databases">
        <authorList>
            <person name="Gilroy R."/>
        </authorList>
    </citation>
    <scope>NUCLEOTIDE SEQUENCE</scope>
    <source>
        <strain evidence="4">ChiHecec2B26-446</strain>
    </source>
</reference>